<dbReference type="EMBL" id="BROD01000001">
    <property type="protein sequence ID" value="GKX67788.1"/>
    <property type="molecule type" value="Genomic_DNA"/>
</dbReference>
<protein>
    <submittedName>
        <fullName evidence="1">Uncharacterized protein</fullName>
    </submittedName>
</protein>
<reference evidence="1" key="1">
    <citation type="journal article" date="2025" name="Int. J. Syst. Evol. Microbiol.">
        <title>Inconstantimicrobium mannanitabidum sp. nov., a novel member of the family Clostridiaceae isolated from anoxic soil under the treatment of reductive soil disinfestation.</title>
        <authorList>
            <person name="Ueki A."/>
            <person name="Tonouchi A."/>
            <person name="Honma S."/>
            <person name="Kaku N."/>
            <person name="Ueki K."/>
        </authorList>
    </citation>
    <scope>NUCLEOTIDE SEQUENCE</scope>
    <source>
        <strain evidence="1">TW13</strain>
    </source>
</reference>
<keyword evidence="2" id="KW-1185">Reference proteome</keyword>
<accession>A0ACB5RET7</accession>
<sequence length="242" mass="28167">MMLNDKNVDINDLLYDKKVHCPVCEFDFSTKVVKVHGPRIQSKDSDFFIRYTKIDPYFYDVWICPCCGYAAMKSNFEKLRSFQKELIQKNISINWKGQSFPELFDEKIAIQRYKLALVNAIVSESRNSVMAMISLKIAWMYRLLEDEKNEISFLGKALNGFLEAYESEPFPIFGMDQHSLMYLIGELYRRTGDYEKSMLWLGNIIVSTIAPARVKEMARNMRNLAKEAADNNHNSPNIPLQK</sequence>
<name>A0ACB5RET7_9CLOT</name>
<gene>
    <name evidence="1" type="ORF">rsdtw13_30460</name>
</gene>
<comment type="caution">
    <text evidence="1">The sequence shown here is derived from an EMBL/GenBank/DDBJ whole genome shotgun (WGS) entry which is preliminary data.</text>
</comment>
<proteinExistence type="predicted"/>
<evidence type="ECO:0000313" key="1">
    <source>
        <dbReference type="EMBL" id="GKX67788.1"/>
    </source>
</evidence>
<dbReference type="Proteomes" id="UP001058074">
    <property type="component" value="Unassembled WGS sequence"/>
</dbReference>
<organism evidence="1 2">
    <name type="scientific">Inconstantimicrobium mannanitabidum</name>
    <dbReference type="NCBI Taxonomy" id="1604901"/>
    <lineage>
        <taxon>Bacteria</taxon>
        <taxon>Bacillati</taxon>
        <taxon>Bacillota</taxon>
        <taxon>Clostridia</taxon>
        <taxon>Eubacteriales</taxon>
        <taxon>Clostridiaceae</taxon>
        <taxon>Inconstantimicrobium</taxon>
    </lineage>
</organism>
<evidence type="ECO:0000313" key="2">
    <source>
        <dbReference type="Proteomes" id="UP001058074"/>
    </source>
</evidence>